<feature type="transmembrane region" description="Helical" evidence="5">
    <location>
        <begin position="43"/>
        <end position="65"/>
    </location>
</feature>
<dbReference type="InterPro" id="IPR005372">
    <property type="entry name" value="UPF0182"/>
</dbReference>
<feature type="transmembrane region" description="Helical" evidence="5">
    <location>
        <begin position="240"/>
        <end position="259"/>
    </location>
</feature>
<evidence type="ECO:0000256" key="1">
    <source>
        <dbReference type="ARBA" id="ARBA00022475"/>
    </source>
</evidence>
<dbReference type="Pfam" id="PF03699">
    <property type="entry name" value="UPF0182"/>
    <property type="match status" value="1"/>
</dbReference>
<keyword evidence="4 5" id="KW-0472">Membrane</keyword>
<gene>
    <name evidence="7" type="ORF">HMPREF9997_01011</name>
</gene>
<evidence type="ECO:0000256" key="6">
    <source>
        <dbReference type="SAM" id="MobiDB-lite"/>
    </source>
</evidence>
<comment type="similarity">
    <text evidence="5">Belongs to the UPF0182 family.</text>
</comment>
<accession>L1MJ49</accession>
<comment type="caution">
    <text evidence="7">The sequence shown here is derived from an EMBL/GenBank/DDBJ whole genome shotgun (WGS) entry which is preliminary data.</text>
</comment>
<reference evidence="7 8" key="1">
    <citation type="submission" date="2012-05" db="EMBL/GenBank/DDBJ databases">
        <authorList>
            <person name="Weinstock G."/>
            <person name="Sodergren E."/>
            <person name="Lobos E.A."/>
            <person name="Fulton L."/>
            <person name="Fulton R."/>
            <person name="Courtney L."/>
            <person name="Fronick C."/>
            <person name="O'Laughlin M."/>
            <person name="Godfrey J."/>
            <person name="Wilson R.M."/>
            <person name="Miner T."/>
            <person name="Farmer C."/>
            <person name="Delehaunty K."/>
            <person name="Cordes M."/>
            <person name="Minx P."/>
            <person name="Tomlinson C."/>
            <person name="Chen J."/>
            <person name="Wollam A."/>
            <person name="Pepin K.H."/>
            <person name="Bhonagiri V."/>
            <person name="Zhang X."/>
            <person name="Suruliraj S."/>
            <person name="Warren W."/>
            <person name="Mitreva M."/>
            <person name="Mardis E.R."/>
            <person name="Wilson R.K."/>
        </authorList>
    </citation>
    <scope>NUCLEOTIDE SEQUENCE [LARGE SCALE GENOMIC DNA]</scope>
    <source>
        <strain evidence="7 8">F0235</strain>
    </source>
</reference>
<evidence type="ECO:0000256" key="3">
    <source>
        <dbReference type="ARBA" id="ARBA00022989"/>
    </source>
</evidence>
<keyword evidence="1 5" id="KW-1003">Cell membrane</keyword>
<dbReference type="PANTHER" id="PTHR39344">
    <property type="entry name" value="UPF0182 PROTEIN SLL1060"/>
    <property type="match status" value="1"/>
</dbReference>
<feature type="transmembrane region" description="Helical" evidence="5">
    <location>
        <begin position="314"/>
        <end position="334"/>
    </location>
</feature>
<dbReference type="HOGENOM" id="CLU_007733_1_0_11"/>
<keyword evidence="3 5" id="KW-1133">Transmembrane helix</keyword>
<sequence>MVVLTLINVRKVGNYLASRLYKELELATGLTPPSPSIKRPPRILTIIIAVVAVIGLVGPLLVSYYTDWLWFGEVQFRSVFTTVLVTRLVLFFVFALVTAAIVWLAGYVAYRNRPDLMMEFGVSSPIVEYRRIMERSVRKILVTLPILAGAVAGAIGQNSWQTVQMFLNGQSFGQRDPQFNMDYGFYAFTLPMLRLVIGSFSVLLLVAFVIMLIGNYLLGGIRVGNQALGVKSSITTAARVQLMVVLGLWMLLRVVSYWLDRFDLLSSQQAMFTGAGYTSIHAILPAKILLMVIAVVVAAAFFSAIVLRDMRIPALATVLMLFSSLIIGVAWPYVVEQFSVQPNRAEKETPYIGRNIEATRYAYGLTDDKVTYMNNWGAQGATDEEVASDANTLSNIRLLDPEILSPTFTQQQQLKNFYGFPKSLTMDRYNVDGELRDYVVAAREMDPQALSDNQRDWVNRHTVYTHGNGFIAAPANKVDEVARDVGSTRGGFPVYTVSDLQSIERNASSPDAESPDKLGINVTQPRMYFGPVIANVPENLDYAIVGKAGGENSFEYDTDTSNFTYDGNGGVNISNPVNRAAFALQYQEMKLLLSDRIGDGSKIIFNRDPRARVEKVAPWLTTDTTTYPTVIDGRIKWIVDGYTTLENLPYSQRTSLTEATEDAINPTGTTQQMLTEQVGYIRNSVKAVVDAYDGSVELYEVDEQDPVLKAWKGVFPGTVKPKSEISDELRDHLRYPEDLFKVQRSLITKYHVNDPRQFFTNDAFWSVPGDPTVENENRQSLNQPPYYIVAADPETKKPSFQLITPFRGLKREFLAAHMSVSSDPDNYGKITVRVLPTDTQTQGPKQAQDTMMSSDQVARDRSLWKGTNDLKNGNLLTLPVGGGQILYVEPIYSQRRDQTSAFPKLLRVLVSYNGKVGYAPTIAEALSQVGIDPREASDVEDAVAAGADTTANKGDDAQGNNNDTQQPASAPAASSEGEALDRVNKALDGLQEAKGKSFEEYGKAIDELDRAVDEYRKIKDGGGQ</sequence>
<evidence type="ECO:0000256" key="5">
    <source>
        <dbReference type="HAMAP-Rule" id="MF_01600"/>
    </source>
</evidence>
<feature type="region of interest" description="Disordered" evidence="6">
    <location>
        <begin position="949"/>
        <end position="988"/>
    </location>
</feature>
<evidence type="ECO:0000313" key="8">
    <source>
        <dbReference type="Proteomes" id="UP000010445"/>
    </source>
</evidence>
<dbReference type="NCBIfam" id="NF000825">
    <property type="entry name" value="PRK00068.1"/>
    <property type="match status" value="1"/>
</dbReference>
<feature type="transmembrane region" description="Helical" evidence="5">
    <location>
        <begin position="195"/>
        <end position="219"/>
    </location>
</feature>
<organism evidence="7 8">
    <name type="scientific">Corynebacterium durum F0235</name>
    <dbReference type="NCBI Taxonomy" id="1035195"/>
    <lineage>
        <taxon>Bacteria</taxon>
        <taxon>Bacillati</taxon>
        <taxon>Actinomycetota</taxon>
        <taxon>Actinomycetes</taxon>
        <taxon>Mycobacteriales</taxon>
        <taxon>Corynebacteriaceae</taxon>
        <taxon>Corynebacterium</taxon>
    </lineage>
</organism>
<name>L1MJ49_9CORY</name>
<dbReference type="PANTHER" id="PTHR39344:SF1">
    <property type="entry name" value="UPF0182 PROTEIN SLL1060"/>
    <property type="match status" value="1"/>
</dbReference>
<proteinExistence type="inferred from homology"/>
<evidence type="ECO:0000256" key="2">
    <source>
        <dbReference type="ARBA" id="ARBA00022692"/>
    </source>
</evidence>
<keyword evidence="2 5" id="KW-0812">Transmembrane</keyword>
<dbReference type="AlphaFoldDB" id="L1MJ49"/>
<dbReference type="GO" id="GO:0005576">
    <property type="term" value="C:extracellular region"/>
    <property type="evidence" value="ECO:0007669"/>
    <property type="project" value="TreeGrafter"/>
</dbReference>
<keyword evidence="8" id="KW-1185">Reference proteome</keyword>
<feature type="compositionally biased region" description="Basic and acidic residues" evidence="6">
    <location>
        <begin position="979"/>
        <end position="988"/>
    </location>
</feature>
<dbReference type="Proteomes" id="UP000010445">
    <property type="component" value="Unassembled WGS sequence"/>
</dbReference>
<evidence type="ECO:0000256" key="4">
    <source>
        <dbReference type="ARBA" id="ARBA00023136"/>
    </source>
</evidence>
<dbReference type="PATRIC" id="fig|1035195.3.peg.903"/>
<dbReference type="GO" id="GO:0005886">
    <property type="term" value="C:plasma membrane"/>
    <property type="evidence" value="ECO:0007669"/>
    <property type="project" value="UniProtKB-SubCell"/>
</dbReference>
<dbReference type="eggNOG" id="COG1615">
    <property type="taxonomic scope" value="Bacteria"/>
</dbReference>
<comment type="subcellular location">
    <subcellularLocation>
        <location evidence="5">Cell membrane</location>
        <topology evidence="5">Multi-pass membrane protein</topology>
    </subcellularLocation>
</comment>
<evidence type="ECO:0000313" key="7">
    <source>
        <dbReference type="EMBL" id="EKX90946.1"/>
    </source>
</evidence>
<dbReference type="HAMAP" id="MF_01600">
    <property type="entry name" value="UPF0182"/>
    <property type="match status" value="1"/>
</dbReference>
<feature type="transmembrane region" description="Helical" evidence="5">
    <location>
        <begin position="85"/>
        <end position="110"/>
    </location>
</feature>
<protein>
    <recommendedName>
        <fullName evidence="5">UPF0182 protein HMPREF9997_01011</fullName>
    </recommendedName>
</protein>
<dbReference type="STRING" id="1035195.HMPREF9997_01011"/>
<feature type="transmembrane region" description="Helical" evidence="5">
    <location>
        <begin position="140"/>
        <end position="160"/>
    </location>
</feature>
<feature type="transmembrane region" description="Helical" evidence="5">
    <location>
        <begin position="279"/>
        <end position="307"/>
    </location>
</feature>
<dbReference type="EMBL" id="AMEM01000016">
    <property type="protein sequence ID" value="EKX90946.1"/>
    <property type="molecule type" value="Genomic_DNA"/>
</dbReference>